<feature type="region of interest" description="Disordered" evidence="1">
    <location>
        <begin position="368"/>
        <end position="391"/>
    </location>
</feature>
<reference evidence="2" key="1">
    <citation type="submission" date="2023-06" db="EMBL/GenBank/DDBJ databases">
        <title>Genome-scale phylogeny and comparative genomics of the fungal order Sordariales.</title>
        <authorList>
            <consortium name="Lawrence Berkeley National Laboratory"/>
            <person name="Hensen N."/>
            <person name="Bonometti L."/>
            <person name="Westerberg I."/>
            <person name="Brannstrom I.O."/>
            <person name="Guillou S."/>
            <person name="Cros-Aarteil S."/>
            <person name="Calhoun S."/>
            <person name="Haridas S."/>
            <person name="Kuo A."/>
            <person name="Mondo S."/>
            <person name="Pangilinan J."/>
            <person name="Riley R."/>
            <person name="Labutti K."/>
            <person name="Andreopoulos B."/>
            <person name="Lipzen A."/>
            <person name="Chen C."/>
            <person name="Yanf M."/>
            <person name="Daum C."/>
            <person name="Ng V."/>
            <person name="Clum A."/>
            <person name="Steindorff A."/>
            <person name="Ohm R."/>
            <person name="Martin F."/>
            <person name="Silar P."/>
            <person name="Natvig D."/>
            <person name="Lalanne C."/>
            <person name="Gautier V."/>
            <person name="Ament-Velasquez S.L."/>
            <person name="Kruys A."/>
            <person name="Hutchinson M.I."/>
            <person name="Powell A.J."/>
            <person name="Barry K."/>
            <person name="Miller A.N."/>
            <person name="Grigoriev I.V."/>
            <person name="Debuchy R."/>
            <person name="Gladieux P."/>
            <person name="Thoren M.H."/>
            <person name="Johannesson H."/>
        </authorList>
    </citation>
    <scope>NUCLEOTIDE SEQUENCE</scope>
    <source>
        <strain evidence="2">CBS 606.72</strain>
    </source>
</reference>
<dbReference type="Proteomes" id="UP001175000">
    <property type="component" value="Unassembled WGS sequence"/>
</dbReference>
<feature type="region of interest" description="Disordered" evidence="1">
    <location>
        <begin position="220"/>
        <end position="239"/>
    </location>
</feature>
<keyword evidence="3" id="KW-1185">Reference proteome</keyword>
<feature type="compositionally biased region" description="Pro residues" evidence="1">
    <location>
        <begin position="40"/>
        <end position="51"/>
    </location>
</feature>
<accession>A0AA39WDC3</accession>
<feature type="region of interest" description="Disordered" evidence="1">
    <location>
        <begin position="34"/>
        <end position="56"/>
    </location>
</feature>
<feature type="region of interest" description="Disordered" evidence="1">
    <location>
        <begin position="340"/>
        <end position="359"/>
    </location>
</feature>
<dbReference type="AlphaFoldDB" id="A0AA39WDC3"/>
<protein>
    <recommendedName>
        <fullName evidence="4">C2H2-type domain-containing protein</fullName>
    </recommendedName>
</protein>
<gene>
    <name evidence="2" type="ORF">B0T14DRAFT_525990</name>
</gene>
<evidence type="ECO:0008006" key="4">
    <source>
        <dbReference type="Google" id="ProtNLM"/>
    </source>
</evidence>
<dbReference type="PANTHER" id="PTHR38166:SF1">
    <property type="entry name" value="C2H2-TYPE DOMAIN-CONTAINING PROTEIN"/>
    <property type="match status" value="1"/>
</dbReference>
<name>A0AA39WDC3_9PEZI</name>
<comment type="caution">
    <text evidence="2">The sequence shown here is derived from an EMBL/GenBank/DDBJ whole genome shotgun (WGS) entry which is preliminary data.</text>
</comment>
<evidence type="ECO:0000313" key="3">
    <source>
        <dbReference type="Proteomes" id="UP001175000"/>
    </source>
</evidence>
<evidence type="ECO:0000256" key="1">
    <source>
        <dbReference type="SAM" id="MobiDB-lite"/>
    </source>
</evidence>
<sequence>MGSVKKHITYSHDLNGFPCHRCWEQFKSTKDLHRHQRSPEPCPLSDPPPNLAHPRGGISISTRDLLGSRKDHEKVNSWERLWAVLFGDEEPVKDHNFVPVVELEEVLVEFYAERPSFIRALDAQLKDLLGDMVYDRFRAKVDAIKTFVQQWMEELLLEKCRKIPTNGGVCGIASTPAQLEVVGGTGFNSPFSGSESYLQNADDNYSFLTEWDWTVDSRFPDQSASSADGMATQEQHHQGSHNIMTTGHESQFHRPGGQGLVQQASNDQMPYQAPAYGVSIAYEGSSGTQPVPLPTPIPTPPNLAVPAPVVMSGPQPLFSDPIACRAVQMADSQQMARRWYDQQPQQYQQSQGLQQPRIPGPIQRFHERHSGTVSRPKPTAHANNALRDSGISDVGSLYSANGQGGVWAMNQRAPSPASRLNNFSYPEGYQGYSSTGGTFLNTDDDE</sequence>
<evidence type="ECO:0000313" key="2">
    <source>
        <dbReference type="EMBL" id="KAK0613303.1"/>
    </source>
</evidence>
<proteinExistence type="predicted"/>
<organism evidence="2 3">
    <name type="scientific">Immersiella caudata</name>
    <dbReference type="NCBI Taxonomy" id="314043"/>
    <lineage>
        <taxon>Eukaryota</taxon>
        <taxon>Fungi</taxon>
        <taxon>Dikarya</taxon>
        <taxon>Ascomycota</taxon>
        <taxon>Pezizomycotina</taxon>
        <taxon>Sordariomycetes</taxon>
        <taxon>Sordariomycetidae</taxon>
        <taxon>Sordariales</taxon>
        <taxon>Lasiosphaeriaceae</taxon>
        <taxon>Immersiella</taxon>
    </lineage>
</organism>
<feature type="compositionally biased region" description="Low complexity" evidence="1">
    <location>
        <begin position="342"/>
        <end position="355"/>
    </location>
</feature>
<dbReference type="EMBL" id="JAULSU010000006">
    <property type="protein sequence ID" value="KAK0613303.1"/>
    <property type="molecule type" value="Genomic_DNA"/>
</dbReference>
<dbReference type="PANTHER" id="PTHR38166">
    <property type="entry name" value="C2H2-TYPE DOMAIN-CONTAINING PROTEIN-RELATED"/>
    <property type="match status" value="1"/>
</dbReference>